<name>A0A0V7ZM74_9CYAN</name>
<dbReference type="EMBL" id="LMTZ01000107">
    <property type="protein sequence ID" value="KST65474.1"/>
    <property type="molecule type" value="Genomic_DNA"/>
</dbReference>
<keyword evidence="3" id="KW-1185">Reference proteome</keyword>
<organism evidence="2 3">
    <name type="scientific">Mastigocoleus testarum BC008</name>
    <dbReference type="NCBI Taxonomy" id="371196"/>
    <lineage>
        <taxon>Bacteria</taxon>
        <taxon>Bacillati</taxon>
        <taxon>Cyanobacteriota</taxon>
        <taxon>Cyanophyceae</taxon>
        <taxon>Nostocales</taxon>
        <taxon>Hapalosiphonaceae</taxon>
        <taxon>Mastigocoleus</taxon>
    </lineage>
</organism>
<protein>
    <recommendedName>
        <fullName evidence="1">vWA-MoxR associated protein C-terminal domain-containing protein</fullName>
    </recommendedName>
</protein>
<proteinExistence type="predicted"/>
<feature type="domain" description="vWA-MoxR associated protein C-terminal" evidence="1">
    <location>
        <begin position="433"/>
        <end position="692"/>
    </location>
</feature>
<evidence type="ECO:0000313" key="2">
    <source>
        <dbReference type="EMBL" id="KST65474.1"/>
    </source>
</evidence>
<sequence>MELTEKELNLLCEAIYKVYPCSEQLEEILNQNEDLNEKLILKIDSSNLLDDDSLCTLNKYNQNNSENENEKVKLLILEAYNTNFINYKNEYNEIMYSIKSNNSIIFDINKDKVVVKETQEFHDATLSREYQICHFLGHGNNGVILSSEEITPEKLKSYFQYRSKCKCVIFNACSSEEAAKQVSEHIDYAIGMTQVINDEVAIKFAGGFYRGLQNGIDNNQEIFLTGFREGIVAIKGDKNSQENIPVLYINYKQAILSLLKQLDYKGKIEDFIKILCGAFPNNKIFRIYSYPVKKADLNNFINIINGINQDNIWRSVLTAYRETLPKDAIVDNSDLNNPLEINDIIDILCEQYPYSLHEENIYKDIPSILEFAKNLASKFLENSEGYQIIQRWVEEVSSKLSIKVDVNPKIESKSTLEQQTFLSIFVSPEGSKFRLEAEYVLDDNQNLQPQPFDFQDRESNNYKADKGFICSEKEIPSVLDKIINNFMSSFREEMVKPTIEIFLPYKYLGKNLDNEWRIKDDFKDEIAIVQEYKIIFYPLERFTGNNSYSSFKEVWLIFEDILRSDADINSIITHVETIQKIDKNYRKLAKHLKLKRKIGVKLMSHFPVKEKEQEYFWRTILSGGIPLVFWTRYHRKDNINLDDIDIYLTKKYLENNFANFIFQMCKIRQDAYDDEDNQEDKLGYHLGFLCDNLNRIKKSKLLKSFL</sequence>
<reference evidence="2 3" key="1">
    <citation type="journal article" date="2015" name="Genome Announc.">
        <title>Draft Genome of the Euendolithic (true boring) Cyanobacterium Mastigocoleus testarum strain BC008.</title>
        <authorList>
            <person name="Guida B.S."/>
            <person name="Garcia-Pichel F."/>
        </authorList>
    </citation>
    <scope>NUCLEOTIDE SEQUENCE [LARGE SCALE GENOMIC DNA]</scope>
    <source>
        <strain evidence="2 3">BC008</strain>
    </source>
</reference>
<dbReference type="Pfam" id="PF20028">
    <property type="entry name" value="VMAP-C"/>
    <property type="match status" value="1"/>
</dbReference>
<accession>A0A0V7ZM74</accession>
<dbReference type="InterPro" id="IPR045450">
    <property type="entry name" value="VMAP_C"/>
</dbReference>
<dbReference type="RefSeq" id="WP_027843103.1">
    <property type="nucleotide sequence ID" value="NZ_LMTZ01000107.1"/>
</dbReference>
<dbReference type="AlphaFoldDB" id="A0A0V7ZM74"/>
<gene>
    <name evidence="2" type="ORF">BC008_41835</name>
</gene>
<dbReference type="OrthoDB" id="506064at2"/>
<evidence type="ECO:0000259" key="1">
    <source>
        <dbReference type="Pfam" id="PF20028"/>
    </source>
</evidence>
<evidence type="ECO:0000313" key="3">
    <source>
        <dbReference type="Proteomes" id="UP000053372"/>
    </source>
</evidence>
<dbReference type="Proteomes" id="UP000053372">
    <property type="component" value="Unassembled WGS sequence"/>
</dbReference>
<comment type="caution">
    <text evidence="2">The sequence shown here is derived from an EMBL/GenBank/DDBJ whole genome shotgun (WGS) entry which is preliminary data.</text>
</comment>